<dbReference type="InterPro" id="IPR001128">
    <property type="entry name" value="Cyt_P450"/>
</dbReference>
<feature type="binding site" description="axial binding residue" evidence="13">
    <location>
        <position position="440"/>
    </location>
    <ligand>
        <name>heme</name>
        <dbReference type="ChEBI" id="CHEBI:30413"/>
    </ligand>
    <ligandPart>
        <name>Fe</name>
        <dbReference type="ChEBI" id="CHEBI:18248"/>
    </ligandPart>
</feature>
<dbReference type="PRINTS" id="PR00463">
    <property type="entry name" value="EP450I"/>
</dbReference>
<dbReference type="PROSITE" id="PS00086">
    <property type="entry name" value="CYTOCHROME_P450"/>
    <property type="match status" value="1"/>
</dbReference>
<evidence type="ECO:0000313" key="15">
    <source>
        <dbReference type="EMBL" id="OCH93695.1"/>
    </source>
</evidence>
<dbReference type="InterPro" id="IPR036396">
    <property type="entry name" value="Cyt_P450_sf"/>
</dbReference>
<keyword evidence="6" id="KW-0812">Transmembrane</keyword>
<keyword evidence="12" id="KW-0472">Membrane</keyword>
<dbReference type="SUPFAM" id="SSF48264">
    <property type="entry name" value="Cytochrome P450"/>
    <property type="match status" value="1"/>
</dbReference>
<evidence type="ECO:0000256" key="6">
    <source>
        <dbReference type="ARBA" id="ARBA00022692"/>
    </source>
</evidence>
<dbReference type="AlphaFoldDB" id="A0A8E2J355"/>
<dbReference type="InterPro" id="IPR017972">
    <property type="entry name" value="Cyt_P450_CS"/>
</dbReference>
<evidence type="ECO:0000256" key="1">
    <source>
        <dbReference type="ARBA" id="ARBA00001971"/>
    </source>
</evidence>
<gene>
    <name evidence="15" type="ORF">OBBRIDRAFT_790050</name>
</gene>
<reference evidence="15 16" key="1">
    <citation type="submission" date="2016-07" db="EMBL/GenBank/DDBJ databases">
        <title>Draft genome of the white-rot fungus Obba rivulosa 3A-2.</title>
        <authorList>
            <consortium name="DOE Joint Genome Institute"/>
            <person name="Miettinen O."/>
            <person name="Riley R."/>
            <person name="Acob R."/>
            <person name="Barry K."/>
            <person name="Cullen D."/>
            <person name="De Vries R."/>
            <person name="Hainaut M."/>
            <person name="Hatakka A."/>
            <person name="Henrissat B."/>
            <person name="Hilden K."/>
            <person name="Kuo R."/>
            <person name="Labutti K."/>
            <person name="Lipzen A."/>
            <person name="Makela M.R."/>
            <person name="Sandor L."/>
            <person name="Spatafora J.W."/>
            <person name="Grigoriev I.V."/>
            <person name="Hibbett D.S."/>
        </authorList>
    </citation>
    <scope>NUCLEOTIDE SEQUENCE [LARGE SCALE GENOMIC DNA]</scope>
    <source>
        <strain evidence="15 16">3A-2</strain>
    </source>
</reference>
<sequence>MFLSILWTILWAGLALTLWRRYLKSSRSSISTLPLPPGPKPLPLVGNILDVPTTLPWRTYAEWAKTYGDIIHMRSFGQTIIILNSYSTVIDLFEKRSSNYSNRLQTEMPILMGWGWDFAIMEYGQRWRRHRRAFHQFFNQSAVREYEPQVKAASRRFLRHLYSEPRDFANHIRDLFGSSIMSVVYGIQTADKEDSYILRAERAGQGAAEAFTPGTFWIDFLPFLKYIPAWVPGAEFQRKAAKWKVDTLAMRDLPWANTVRDGPYMPIAAKLLERTSCLNDKMRVEEEEIAKNVTAMAYAAGSDTTVSTLQSFFLAMTLYPEVQRRAHEELARIVGPSRLPGFSDRADLLYINALCKECMRWQPVTPLGLAHTSISDDEYNGFLIPGGSVIMQNTWGILHDPKRYPEPEEFRPERYLRDGQVNTDVLDPTLVAFGAGRRICPGRHFSDMSLFINVACILHVFDITPVLDARGDPRTPEPEMTTGFLSHPVPFECDIKPRSKMAISLILAE</sequence>
<evidence type="ECO:0000256" key="10">
    <source>
        <dbReference type="ARBA" id="ARBA00023004"/>
    </source>
</evidence>
<evidence type="ECO:0000256" key="8">
    <source>
        <dbReference type="ARBA" id="ARBA00022989"/>
    </source>
</evidence>
<dbReference type="GO" id="GO:0016020">
    <property type="term" value="C:membrane"/>
    <property type="evidence" value="ECO:0007669"/>
    <property type="project" value="UniProtKB-SubCell"/>
</dbReference>
<dbReference type="Proteomes" id="UP000250043">
    <property type="component" value="Unassembled WGS sequence"/>
</dbReference>
<name>A0A8E2J355_9APHY</name>
<evidence type="ECO:0000256" key="3">
    <source>
        <dbReference type="ARBA" id="ARBA00005179"/>
    </source>
</evidence>
<comment type="pathway">
    <text evidence="3">Secondary metabolite biosynthesis.</text>
</comment>
<evidence type="ECO:0000256" key="11">
    <source>
        <dbReference type="ARBA" id="ARBA00023033"/>
    </source>
</evidence>
<comment type="cofactor">
    <cofactor evidence="1 13">
        <name>heme</name>
        <dbReference type="ChEBI" id="CHEBI:30413"/>
    </cofactor>
</comment>
<keyword evidence="16" id="KW-1185">Reference proteome</keyword>
<dbReference type="Gene3D" id="1.10.630.10">
    <property type="entry name" value="Cytochrome P450"/>
    <property type="match status" value="1"/>
</dbReference>
<evidence type="ECO:0000256" key="12">
    <source>
        <dbReference type="ARBA" id="ARBA00023136"/>
    </source>
</evidence>
<dbReference type="GO" id="GO:0016705">
    <property type="term" value="F:oxidoreductase activity, acting on paired donors, with incorporation or reduction of molecular oxygen"/>
    <property type="evidence" value="ECO:0007669"/>
    <property type="project" value="InterPro"/>
</dbReference>
<keyword evidence="10 13" id="KW-0408">Iron</keyword>
<protein>
    <submittedName>
        <fullName evidence="15">CyP450 monooxygenase</fullName>
    </submittedName>
</protein>
<dbReference type="EMBL" id="KV722352">
    <property type="protein sequence ID" value="OCH93695.1"/>
    <property type="molecule type" value="Genomic_DNA"/>
</dbReference>
<evidence type="ECO:0000256" key="2">
    <source>
        <dbReference type="ARBA" id="ARBA00004167"/>
    </source>
</evidence>
<evidence type="ECO:0000256" key="5">
    <source>
        <dbReference type="ARBA" id="ARBA00022617"/>
    </source>
</evidence>
<keyword evidence="8" id="KW-1133">Transmembrane helix</keyword>
<keyword evidence="7 13" id="KW-0479">Metal-binding</keyword>
<dbReference type="OrthoDB" id="2789670at2759"/>
<evidence type="ECO:0000256" key="13">
    <source>
        <dbReference type="PIRSR" id="PIRSR602401-1"/>
    </source>
</evidence>
<evidence type="ECO:0000256" key="4">
    <source>
        <dbReference type="ARBA" id="ARBA00010617"/>
    </source>
</evidence>
<comment type="subcellular location">
    <subcellularLocation>
        <location evidence="2">Membrane</location>
        <topology evidence="2">Single-pass membrane protein</topology>
    </subcellularLocation>
</comment>
<evidence type="ECO:0000313" key="16">
    <source>
        <dbReference type="Proteomes" id="UP000250043"/>
    </source>
</evidence>
<evidence type="ECO:0000256" key="14">
    <source>
        <dbReference type="RuleBase" id="RU000461"/>
    </source>
</evidence>
<proteinExistence type="inferred from homology"/>
<dbReference type="CDD" id="cd11065">
    <property type="entry name" value="CYP64-like"/>
    <property type="match status" value="1"/>
</dbReference>
<dbReference type="GO" id="GO:0004497">
    <property type="term" value="F:monooxygenase activity"/>
    <property type="evidence" value="ECO:0007669"/>
    <property type="project" value="UniProtKB-KW"/>
</dbReference>
<dbReference type="PANTHER" id="PTHR46300:SF7">
    <property type="entry name" value="P450, PUTATIVE (EUROFUNG)-RELATED"/>
    <property type="match status" value="1"/>
</dbReference>
<keyword evidence="11 14" id="KW-0503">Monooxygenase</keyword>
<evidence type="ECO:0000256" key="9">
    <source>
        <dbReference type="ARBA" id="ARBA00023002"/>
    </source>
</evidence>
<comment type="similarity">
    <text evidence="4 14">Belongs to the cytochrome P450 family.</text>
</comment>
<dbReference type="PANTHER" id="PTHR46300">
    <property type="entry name" value="P450, PUTATIVE (EUROFUNG)-RELATED-RELATED"/>
    <property type="match status" value="1"/>
</dbReference>
<keyword evidence="9 14" id="KW-0560">Oxidoreductase</keyword>
<dbReference type="GO" id="GO:0020037">
    <property type="term" value="F:heme binding"/>
    <property type="evidence" value="ECO:0007669"/>
    <property type="project" value="InterPro"/>
</dbReference>
<accession>A0A8E2J355</accession>
<dbReference type="Pfam" id="PF00067">
    <property type="entry name" value="p450"/>
    <property type="match status" value="1"/>
</dbReference>
<evidence type="ECO:0000256" key="7">
    <source>
        <dbReference type="ARBA" id="ARBA00022723"/>
    </source>
</evidence>
<dbReference type="InterPro" id="IPR050364">
    <property type="entry name" value="Cytochrome_P450_fung"/>
</dbReference>
<dbReference type="GO" id="GO:0005506">
    <property type="term" value="F:iron ion binding"/>
    <property type="evidence" value="ECO:0007669"/>
    <property type="project" value="InterPro"/>
</dbReference>
<keyword evidence="5 13" id="KW-0349">Heme</keyword>
<dbReference type="PRINTS" id="PR00385">
    <property type="entry name" value="P450"/>
</dbReference>
<dbReference type="InterPro" id="IPR002401">
    <property type="entry name" value="Cyt_P450_E_grp-I"/>
</dbReference>
<organism evidence="15 16">
    <name type="scientific">Obba rivulosa</name>
    <dbReference type="NCBI Taxonomy" id="1052685"/>
    <lineage>
        <taxon>Eukaryota</taxon>
        <taxon>Fungi</taxon>
        <taxon>Dikarya</taxon>
        <taxon>Basidiomycota</taxon>
        <taxon>Agaricomycotina</taxon>
        <taxon>Agaricomycetes</taxon>
        <taxon>Polyporales</taxon>
        <taxon>Gelatoporiaceae</taxon>
        <taxon>Obba</taxon>
    </lineage>
</organism>